<keyword evidence="1" id="KW-0732">Signal</keyword>
<feature type="signal peptide" evidence="1">
    <location>
        <begin position="1"/>
        <end position="20"/>
    </location>
</feature>
<dbReference type="EMBL" id="SLWL01000005">
    <property type="protein sequence ID" value="TCO13808.1"/>
    <property type="molecule type" value="Genomic_DNA"/>
</dbReference>
<protein>
    <submittedName>
        <fullName evidence="2">Uncharacterized protein</fullName>
    </submittedName>
</protein>
<sequence length="144" mass="16095">MRNTLIALAGVIAMSGAAAAETGPKLTVEQILQSLRKGGIESRRQAIELRHARLLQLYTYWHLNDECAAFLRNPGARLEARRQVHDAEIAVSPDDRGKCWDEAWLLTRNPSPEACRMADAYMADMANRYRASQMQSAPKTADKL</sequence>
<proteinExistence type="predicted"/>
<accession>A0A4R2GTY7</accession>
<feature type="chain" id="PRO_5020598692" evidence="1">
    <location>
        <begin position="21"/>
        <end position="144"/>
    </location>
</feature>
<dbReference type="AlphaFoldDB" id="A0A4R2GTY7"/>
<name>A0A4R2GTY7_9HYPH</name>
<dbReference type="Proteomes" id="UP000294881">
    <property type="component" value="Unassembled WGS sequence"/>
</dbReference>
<evidence type="ECO:0000313" key="2">
    <source>
        <dbReference type="EMBL" id="TCO13808.1"/>
    </source>
</evidence>
<comment type="caution">
    <text evidence="2">The sequence shown here is derived from an EMBL/GenBank/DDBJ whole genome shotgun (WGS) entry which is preliminary data.</text>
</comment>
<keyword evidence="3" id="KW-1185">Reference proteome</keyword>
<organism evidence="2 3">
    <name type="scientific">Camelimonas lactis</name>
    <dbReference type="NCBI Taxonomy" id="659006"/>
    <lineage>
        <taxon>Bacteria</taxon>
        <taxon>Pseudomonadati</taxon>
        <taxon>Pseudomonadota</taxon>
        <taxon>Alphaproteobacteria</taxon>
        <taxon>Hyphomicrobiales</taxon>
        <taxon>Chelatococcaceae</taxon>
        <taxon>Camelimonas</taxon>
    </lineage>
</organism>
<evidence type="ECO:0000313" key="3">
    <source>
        <dbReference type="Proteomes" id="UP000294881"/>
    </source>
</evidence>
<evidence type="ECO:0000256" key="1">
    <source>
        <dbReference type="SAM" id="SignalP"/>
    </source>
</evidence>
<reference evidence="2 3" key="1">
    <citation type="submission" date="2019-03" db="EMBL/GenBank/DDBJ databases">
        <title>Genomic Encyclopedia of Type Strains, Phase IV (KMG-IV): sequencing the most valuable type-strain genomes for metagenomic binning, comparative biology and taxonomic classification.</title>
        <authorList>
            <person name="Goeker M."/>
        </authorList>
    </citation>
    <scope>NUCLEOTIDE SEQUENCE [LARGE SCALE GENOMIC DNA]</scope>
    <source>
        <strain evidence="2 3">DSM 22958</strain>
    </source>
</reference>
<gene>
    <name evidence="2" type="ORF">EV666_105180</name>
</gene>